<dbReference type="InterPro" id="IPR001647">
    <property type="entry name" value="HTH_TetR"/>
</dbReference>
<dbReference type="Proteomes" id="UP001183610">
    <property type="component" value="Unassembled WGS sequence"/>
</dbReference>
<evidence type="ECO:0000256" key="3">
    <source>
        <dbReference type="SAM" id="MobiDB-lite"/>
    </source>
</evidence>
<evidence type="ECO:0000256" key="2">
    <source>
        <dbReference type="PROSITE-ProRule" id="PRU00335"/>
    </source>
</evidence>
<dbReference type="PANTHER" id="PTHR30055">
    <property type="entry name" value="HTH-TYPE TRANSCRIPTIONAL REGULATOR RUTR"/>
    <property type="match status" value="1"/>
</dbReference>
<dbReference type="Gene3D" id="1.10.357.10">
    <property type="entry name" value="Tetracycline Repressor, domain 2"/>
    <property type="match status" value="1"/>
</dbReference>
<sequence>MTRNNRPPVESGNGLPVLTPAPGLRADAVRNKGLLLDAASSLMDSCGAERLTMEAVASAAGVGKGTVFRRFGSRAGLFAALLDHRESRLQAAFLSGPPPLGPDAPPRERLLAFGPALIAHDRSFYDVVRATRDDPERAYAIPATRLRETHLAMLLREAGSTGDTLLQAHTLLASVDAVLVHHLLTERGVSRERIEAGWRDLVERLLDETG</sequence>
<gene>
    <name evidence="5" type="ORF">RM698_05000</name>
</gene>
<evidence type="ECO:0000313" key="5">
    <source>
        <dbReference type="EMBL" id="MDT0408410.1"/>
    </source>
</evidence>
<accession>A0ABU2QY48</accession>
<organism evidence="5 6">
    <name type="scientific">Streptomyces evansiae</name>
    <dbReference type="NCBI Taxonomy" id="3075535"/>
    <lineage>
        <taxon>Bacteria</taxon>
        <taxon>Bacillati</taxon>
        <taxon>Actinomycetota</taxon>
        <taxon>Actinomycetes</taxon>
        <taxon>Kitasatosporales</taxon>
        <taxon>Streptomycetaceae</taxon>
        <taxon>Streptomyces</taxon>
    </lineage>
</organism>
<protein>
    <submittedName>
        <fullName evidence="5">Helix-turn-helix domain-containing protein</fullName>
    </submittedName>
</protein>
<dbReference type="PRINTS" id="PR00455">
    <property type="entry name" value="HTHTETR"/>
</dbReference>
<dbReference type="InterPro" id="IPR009057">
    <property type="entry name" value="Homeodomain-like_sf"/>
</dbReference>
<dbReference type="InterPro" id="IPR050109">
    <property type="entry name" value="HTH-type_TetR-like_transc_reg"/>
</dbReference>
<keyword evidence="1 2" id="KW-0238">DNA-binding</keyword>
<feature type="domain" description="HTH tetR-type" evidence="4">
    <location>
        <begin position="29"/>
        <end position="89"/>
    </location>
</feature>
<name>A0ABU2QY48_9ACTN</name>
<dbReference type="Pfam" id="PF00440">
    <property type="entry name" value="TetR_N"/>
    <property type="match status" value="1"/>
</dbReference>
<reference evidence="6" key="1">
    <citation type="submission" date="2023-07" db="EMBL/GenBank/DDBJ databases">
        <title>30 novel species of actinomycetes from the DSMZ collection.</title>
        <authorList>
            <person name="Nouioui I."/>
        </authorList>
    </citation>
    <scope>NUCLEOTIDE SEQUENCE [LARGE SCALE GENOMIC DNA]</scope>
    <source>
        <strain evidence="6">DSM 41979</strain>
    </source>
</reference>
<dbReference type="EMBL" id="JAVRET010000007">
    <property type="protein sequence ID" value="MDT0408410.1"/>
    <property type="molecule type" value="Genomic_DNA"/>
</dbReference>
<evidence type="ECO:0000313" key="6">
    <source>
        <dbReference type="Proteomes" id="UP001183610"/>
    </source>
</evidence>
<feature type="region of interest" description="Disordered" evidence="3">
    <location>
        <begin position="1"/>
        <end position="21"/>
    </location>
</feature>
<feature type="DNA-binding region" description="H-T-H motif" evidence="2">
    <location>
        <begin position="52"/>
        <end position="71"/>
    </location>
</feature>
<evidence type="ECO:0000256" key="1">
    <source>
        <dbReference type="ARBA" id="ARBA00023125"/>
    </source>
</evidence>
<dbReference type="SUPFAM" id="SSF46689">
    <property type="entry name" value="Homeodomain-like"/>
    <property type="match status" value="1"/>
</dbReference>
<comment type="caution">
    <text evidence="5">The sequence shown here is derived from an EMBL/GenBank/DDBJ whole genome shotgun (WGS) entry which is preliminary data.</text>
</comment>
<dbReference type="PANTHER" id="PTHR30055:SF209">
    <property type="entry name" value="POSSIBLE TRANSCRIPTIONAL REGULATORY PROTEIN (PROBABLY TETR-FAMILY)"/>
    <property type="match status" value="1"/>
</dbReference>
<keyword evidence="6" id="KW-1185">Reference proteome</keyword>
<dbReference type="RefSeq" id="WP_009063136.1">
    <property type="nucleotide sequence ID" value="NZ_JAVRET010000007.1"/>
</dbReference>
<evidence type="ECO:0000259" key="4">
    <source>
        <dbReference type="PROSITE" id="PS50977"/>
    </source>
</evidence>
<proteinExistence type="predicted"/>
<dbReference type="PROSITE" id="PS50977">
    <property type="entry name" value="HTH_TETR_2"/>
    <property type="match status" value="1"/>
</dbReference>